<dbReference type="GeneID" id="77609532"/>
<proteinExistence type="predicted"/>
<evidence type="ECO:0000313" key="2">
    <source>
        <dbReference type="Proteomes" id="UP001163767"/>
    </source>
</evidence>
<keyword evidence="2" id="KW-1185">Reference proteome</keyword>
<reference evidence="1" key="1">
    <citation type="submission" date="2022-09" db="EMBL/GenBank/DDBJ databases">
        <authorList>
            <person name="Zhang X."/>
        </authorList>
    </citation>
    <scope>NUCLEOTIDE SEQUENCE</scope>
</reference>
<evidence type="ECO:0000313" key="1">
    <source>
        <dbReference type="EMBL" id="UYE91333.1"/>
    </source>
</evidence>
<sequence length="72" mass="8477">MFAFFRNRKARQRANLRRRGFDYAAGRLLEDGPPAVELLEQQVDSSRCFGDYNEFDEGICDAIRKFERSNKQ</sequence>
<organism evidence="1 2">
    <name type="scientific">Pseudomonas phage BUCT-PX-5</name>
    <dbReference type="NCBI Taxonomy" id="2982892"/>
    <lineage>
        <taxon>Viruses</taxon>
        <taxon>Duplodnaviria</taxon>
        <taxon>Heunggongvirae</taxon>
        <taxon>Uroviricota</taxon>
        <taxon>Caudoviricetes</taxon>
        <taxon>Jondennisvirinae</taxon>
        <taxon>Septimatrevirus</taxon>
        <taxon>Septimatrevirus PX5</taxon>
    </lineage>
</organism>
<accession>A0A9X9JS72</accession>
<dbReference type="RefSeq" id="YP_010597865.1">
    <property type="nucleotide sequence ID" value="NC_069750.1"/>
</dbReference>
<name>A0A9X9JS72_9CAUD</name>
<dbReference type="Proteomes" id="UP001163767">
    <property type="component" value="Segment"/>
</dbReference>
<dbReference type="EMBL" id="OP422637">
    <property type="protein sequence ID" value="UYE91333.1"/>
    <property type="molecule type" value="Genomic_DNA"/>
</dbReference>
<protein>
    <submittedName>
        <fullName evidence="1">Uncharacterized protein</fullName>
    </submittedName>
</protein>
<dbReference type="KEGG" id="vg:77609532"/>